<reference evidence="2 3" key="1">
    <citation type="submission" date="2020-08" db="EMBL/GenBank/DDBJ databases">
        <title>Genomic Encyclopedia of Type Strains, Phase IV (KMG-IV): sequencing the most valuable type-strain genomes for metagenomic binning, comparative biology and taxonomic classification.</title>
        <authorList>
            <person name="Goeker M."/>
        </authorList>
    </citation>
    <scope>NUCLEOTIDE SEQUENCE [LARGE SCALE GENOMIC DNA]</scope>
    <source>
        <strain evidence="2 3">DSM 22368</strain>
    </source>
</reference>
<evidence type="ECO:0000256" key="1">
    <source>
        <dbReference type="SAM" id="SignalP"/>
    </source>
</evidence>
<keyword evidence="3" id="KW-1185">Reference proteome</keyword>
<dbReference type="AlphaFoldDB" id="A0A7X0JY78"/>
<sequence>MKIVTSRLFCLLSLPLVLAACTQQDVYEISQENARKACEKEPPAMQDQCREQYRQSYAEYQRDREELLKDDK</sequence>
<accession>A0A7X0JY78</accession>
<evidence type="ECO:0000313" key="2">
    <source>
        <dbReference type="EMBL" id="MBB6523735.1"/>
    </source>
</evidence>
<dbReference type="PROSITE" id="PS51257">
    <property type="entry name" value="PROKAR_LIPOPROTEIN"/>
    <property type="match status" value="1"/>
</dbReference>
<feature type="signal peptide" evidence="1">
    <location>
        <begin position="1"/>
        <end position="19"/>
    </location>
</feature>
<dbReference type="EMBL" id="JACHHT010000004">
    <property type="protein sequence ID" value="MBB6523735.1"/>
    <property type="molecule type" value="Genomic_DNA"/>
</dbReference>
<gene>
    <name evidence="2" type="ORF">HNR48_004049</name>
</gene>
<evidence type="ECO:0000313" key="3">
    <source>
        <dbReference type="Proteomes" id="UP000528457"/>
    </source>
</evidence>
<dbReference type="RefSeq" id="WP_166843264.1">
    <property type="nucleotide sequence ID" value="NZ_JAAONY010000004.1"/>
</dbReference>
<dbReference type="Proteomes" id="UP000528457">
    <property type="component" value="Unassembled WGS sequence"/>
</dbReference>
<keyword evidence="2" id="KW-0449">Lipoprotein</keyword>
<organism evidence="2 3">
    <name type="scientific">Pseudoteredinibacter isoporae</name>
    <dbReference type="NCBI Taxonomy" id="570281"/>
    <lineage>
        <taxon>Bacteria</taxon>
        <taxon>Pseudomonadati</taxon>
        <taxon>Pseudomonadota</taxon>
        <taxon>Gammaproteobacteria</taxon>
        <taxon>Cellvibrionales</taxon>
        <taxon>Cellvibrionaceae</taxon>
        <taxon>Pseudoteredinibacter</taxon>
    </lineage>
</organism>
<proteinExistence type="predicted"/>
<feature type="chain" id="PRO_5030627315" evidence="1">
    <location>
        <begin position="20"/>
        <end position="72"/>
    </location>
</feature>
<keyword evidence="1" id="KW-0732">Signal</keyword>
<protein>
    <submittedName>
        <fullName evidence="2">Outer membrane lipoprotein-sorting protein</fullName>
    </submittedName>
</protein>
<dbReference type="InParanoid" id="A0A7X0JY78"/>
<comment type="caution">
    <text evidence="2">The sequence shown here is derived from an EMBL/GenBank/DDBJ whole genome shotgun (WGS) entry which is preliminary data.</text>
</comment>
<name>A0A7X0JY78_9GAMM</name>